<name>A0A4Y2QQC8_ARAVE</name>
<proteinExistence type="predicted"/>
<dbReference type="OrthoDB" id="6412133at2759"/>
<evidence type="ECO:0000313" key="2">
    <source>
        <dbReference type="EMBL" id="GBN65584.1"/>
    </source>
</evidence>
<keyword evidence="3" id="KW-1185">Reference proteome</keyword>
<organism evidence="2 3">
    <name type="scientific">Araneus ventricosus</name>
    <name type="common">Orbweaver spider</name>
    <name type="synonym">Epeira ventricosa</name>
    <dbReference type="NCBI Taxonomy" id="182803"/>
    <lineage>
        <taxon>Eukaryota</taxon>
        <taxon>Metazoa</taxon>
        <taxon>Ecdysozoa</taxon>
        <taxon>Arthropoda</taxon>
        <taxon>Chelicerata</taxon>
        <taxon>Arachnida</taxon>
        <taxon>Araneae</taxon>
        <taxon>Araneomorphae</taxon>
        <taxon>Entelegynae</taxon>
        <taxon>Araneoidea</taxon>
        <taxon>Araneidae</taxon>
        <taxon>Araneus</taxon>
    </lineage>
</organism>
<dbReference type="InterPro" id="IPR006725">
    <property type="entry name" value="PIF2"/>
</dbReference>
<dbReference type="AlphaFoldDB" id="A0A4Y2QQC8"/>
<sequence length="325" mass="37104">MTTNLLWNGSFTGSRLYSSNKKQRMKKIQLMSLILFVVYAVTLLNLFYKPYLFGFGRELSSRISFQPIDPLRLSQCPLRGFKCSTSDCDCSSLCKNGQPYERFVVLPGDDIVMLDETLDPGTYCIPKGLEACNQNTSIPIYSASGWFCASRNDSIWEGDHQIACQNGLARDHSKNFLFDYKLNKAVAGNVRDYYEKLPDGAYRYRCKCESLDVRGNRMVNTLAFFCSLDYCLREMTNKPTLGWDGEKCNCGVYSHKNPSDPRSHCLYESTKIKDDKYLIGIVECMTADALQRKPMYCTDKRYSFVEFSTPILLANTPTEFIAVHE</sequence>
<evidence type="ECO:0000256" key="1">
    <source>
        <dbReference type="SAM" id="Phobius"/>
    </source>
</evidence>
<keyword evidence="1" id="KW-0472">Membrane</keyword>
<keyword evidence="1" id="KW-0812">Transmembrane</keyword>
<dbReference type="Pfam" id="PF04631">
    <property type="entry name" value="PIF2"/>
    <property type="match status" value="1"/>
</dbReference>
<comment type="caution">
    <text evidence="2">The sequence shown here is derived from an EMBL/GenBank/DDBJ whole genome shotgun (WGS) entry which is preliminary data.</text>
</comment>
<reference evidence="2 3" key="1">
    <citation type="journal article" date="2019" name="Sci. Rep.">
        <title>Orb-weaving spider Araneus ventricosus genome elucidates the spidroin gene catalogue.</title>
        <authorList>
            <person name="Kono N."/>
            <person name="Nakamura H."/>
            <person name="Ohtoshi R."/>
            <person name="Moran D.A.P."/>
            <person name="Shinohara A."/>
            <person name="Yoshida Y."/>
            <person name="Fujiwara M."/>
            <person name="Mori M."/>
            <person name="Tomita M."/>
            <person name="Arakawa K."/>
        </authorList>
    </citation>
    <scope>NUCLEOTIDE SEQUENCE [LARGE SCALE GENOMIC DNA]</scope>
</reference>
<evidence type="ECO:0000313" key="3">
    <source>
        <dbReference type="Proteomes" id="UP000499080"/>
    </source>
</evidence>
<dbReference type="Proteomes" id="UP000499080">
    <property type="component" value="Unassembled WGS sequence"/>
</dbReference>
<keyword evidence="1" id="KW-1133">Transmembrane helix</keyword>
<protein>
    <submittedName>
        <fullName evidence="2">Uncharacterized protein</fullName>
    </submittedName>
</protein>
<feature type="transmembrane region" description="Helical" evidence="1">
    <location>
        <begin position="30"/>
        <end position="48"/>
    </location>
</feature>
<gene>
    <name evidence="2" type="ORF">AVEN_112023_1</name>
</gene>
<dbReference type="EMBL" id="BGPR01014530">
    <property type="protein sequence ID" value="GBN65584.1"/>
    <property type="molecule type" value="Genomic_DNA"/>
</dbReference>
<accession>A0A4Y2QQC8</accession>